<evidence type="ECO:0000256" key="6">
    <source>
        <dbReference type="ARBA" id="ARBA00023053"/>
    </source>
</evidence>
<keyword evidence="5" id="KW-1133">Transmembrane helix</keyword>
<evidence type="ECO:0000256" key="8">
    <source>
        <dbReference type="ARBA" id="ARBA00023136"/>
    </source>
</evidence>
<keyword evidence="2 11" id="KW-0813">Transport</keyword>
<dbReference type="Pfam" id="PF00858">
    <property type="entry name" value="ASC"/>
    <property type="match status" value="1"/>
</dbReference>
<keyword evidence="9 11" id="KW-0739">Sodium transport</keyword>
<name>A0A9X0CX93_9CNID</name>
<dbReference type="Gene3D" id="2.60.470.10">
    <property type="entry name" value="Acid-sensing ion channels like domains"/>
    <property type="match status" value="1"/>
</dbReference>
<evidence type="ECO:0000256" key="7">
    <source>
        <dbReference type="ARBA" id="ARBA00023065"/>
    </source>
</evidence>
<evidence type="ECO:0000256" key="4">
    <source>
        <dbReference type="ARBA" id="ARBA00022692"/>
    </source>
</evidence>
<keyword evidence="8" id="KW-0472">Membrane</keyword>
<dbReference type="OrthoDB" id="6502088at2759"/>
<accession>A0A9X0CX93</accession>
<dbReference type="EMBL" id="MU826373">
    <property type="protein sequence ID" value="KAJ7377743.1"/>
    <property type="molecule type" value="Genomic_DNA"/>
</dbReference>
<evidence type="ECO:0000256" key="1">
    <source>
        <dbReference type="ARBA" id="ARBA00004141"/>
    </source>
</evidence>
<keyword evidence="10 11" id="KW-0407">Ion channel</keyword>
<gene>
    <name evidence="12" type="primary">ASIC5_5</name>
    <name evidence="12" type="ORF">OS493_026879</name>
</gene>
<dbReference type="GO" id="GO:0016020">
    <property type="term" value="C:membrane"/>
    <property type="evidence" value="ECO:0007669"/>
    <property type="project" value="UniProtKB-SubCell"/>
</dbReference>
<organism evidence="12 13">
    <name type="scientific">Desmophyllum pertusum</name>
    <dbReference type="NCBI Taxonomy" id="174260"/>
    <lineage>
        <taxon>Eukaryota</taxon>
        <taxon>Metazoa</taxon>
        <taxon>Cnidaria</taxon>
        <taxon>Anthozoa</taxon>
        <taxon>Hexacorallia</taxon>
        <taxon>Scleractinia</taxon>
        <taxon>Caryophylliina</taxon>
        <taxon>Caryophylliidae</taxon>
        <taxon>Desmophyllum</taxon>
    </lineage>
</organism>
<evidence type="ECO:0000256" key="3">
    <source>
        <dbReference type="ARBA" id="ARBA00022461"/>
    </source>
</evidence>
<evidence type="ECO:0000256" key="5">
    <source>
        <dbReference type="ARBA" id="ARBA00022989"/>
    </source>
</evidence>
<evidence type="ECO:0000256" key="2">
    <source>
        <dbReference type="ARBA" id="ARBA00022448"/>
    </source>
</evidence>
<evidence type="ECO:0000256" key="9">
    <source>
        <dbReference type="ARBA" id="ARBA00023201"/>
    </source>
</evidence>
<comment type="similarity">
    <text evidence="11">Belongs to the amiloride-sensitive sodium channel (TC 1.A.6) family.</text>
</comment>
<comment type="subcellular location">
    <subcellularLocation>
        <location evidence="1">Membrane</location>
        <topology evidence="1">Multi-pass membrane protein</topology>
    </subcellularLocation>
</comment>
<keyword evidence="13" id="KW-1185">Reference proteome</keyword>
<keyword evidence="6" id="KW-0915">Sodium</keyword>
<keyword evidence="3 11" id="KW-0894">Sodium channel</keyword>
<comment type="caution">
    <text evidence="12">The sequence shown here is derived from an EMBL/GenBank/DDBJ whole genome shotgun (WGS) entry which is preliminary data.</text>
</comment>
<reference evidence="12" key="1">
    <citation type="submission" date="2023-01" db="EMBL/GenBank/DDBJ databases">
        <title>Genome assembly of the deep-sea coral Lophelia pertusa.</title>
        <authorList>
            <person name="Herrera S."/>
            <person name="Cordes E."/>
        </authorList>
    </citation>
    <scope>NUCLEOTIDE SEQUENCE</scope>
    <source>
        <strain evidence="12">USNM1676648</strain>
        <tissue evidence="12">Polyp</tissue>
    </source>
</reference>
<keyword evidence="4 11" id="KW-0812">Transmembrane</keyword>
<sequence length="82" mass="9246">MEDTYNFGGHQINKTMKTCTWSGEKCDDRNFTRNLTSMGLCHTFNSGNDGRDILRVKNAGSKFGLNLVLDVQQLTGAYKFFS</sequence>
<keyword evidence="7 11" id="KW-0406">Ion transport</keyword>
<protein>
    <submittedName>
        <fullName evidence="12">Amiloride-sensitive sodium channel</fullName>
    </submittedName>
</protein>
<dbReference type="AlphaFoldDB" id="A0A9X0CX93"/>
<evidence type="ECO:0000313" key="13">
    <source>
        <dbReference type="Proteomes" id="UP001163046"/>
    </source>
</evidence>
<evidence type="ECO:0000256" key="10">
    <source>
        <dbReference type="ARBA" id="ARBA00023303"/>
    </source>
</evidence>
<evidence type="ECO:0000256" key="11">
    <source>
        <dbReference type="RuleBase" id="RU000679"/>
    </source>
</evidence>
<dbReference type="GO" id="GO:0005272">
    <property type="term" value="F:sodium channel activity"/>
    <property type="evidence" value="ECO:0007669"/>
    <property type="project" value="UniProtKB-KW"/>
</dbReference>
<dbReference type="Proteomes" id="UP001163046">
    <property type="component" value="Unassembled WGS sequence"/>
</dbReference>
<proteinExistence type="inferred from homology"/>
<evidence type="ECO:0000313" key="12">
    <source>
        <dbReference type="EMBL" id="KAJ7377743.1"/>
    </source>
</evidence>
<dbReference type="InterPro" id="IPR001873">
    <property type="entry name" value="ENaC"/>
</dbReference>